<organism evidence="2 3">
    <name type="scientific">Enhydrobacter aerosaccus</name>
    <dbReference type="NCBI Taxonomy" id="225324"/>
    <lineage>
        <taxon>Bacteria</taxon>
        <taxon>Pseudomonadati</taxon>
        <taxon>Pseudomonadota</taxon>
        <taxon>Alphaproteobacteria</taxon>
        <taxon>Hyphomicrobiales</taxon>
        <taxon>Enhydrobacter</taxon>
    </lineage>
</organism>
<proteinExistence type="predicted"/>
<protein>
    <submittedName>
        <fullName evidence="2">Phosphotransferase enzyme family protein</fullName>
    </submittedName>
</protein>
<reference evidence="3" key="1">
    <citation type="submission" date="2017-02" db="EMBL/GenBank/DDBJ databases">
        <authorList>
            <person name="Varghese N."/>
            <person name="Submissions S."/>
        </authorList>
    </citation>
    <scope>NUCLEOTIDE SEQUENCE [LARGE SCALE GENOMIC DNA]</scope>
    <source>
        <strain evidence="3">ATCC 27094</strain>
    </source>
</reference>
<evidence type="ECO:0000259" key="1">
    <source>
        <dbReference type="Pfam" id="PF01636"/>
    </source>
</evidence>
<dbReference type="RefSeq" id="WP_085934948.1">
    <property type="nucleotide sequence ID" value="NZ_FUWJ01000003.1"/>
</dbReference>
<dbReference type="AlphaFoldDB" id="A0A1T4QIF4"/>
<dbReference type="Gene3D" id="3.90.1200.10">
    <property type="match status" value="1"/>
</dbReference>
<dbReference type="STRING" id="225324.SAMN02745126_03254"/>
<dbReference type="Pfam" id="PF01636">
    <property type="entry name" value="APH"/>
    <property type="match status" value="1"/>
</dbReference>
<feature type="domain" description="Aminoglycoside phosphotransferase" evidence="1">
    <location>
        <begin position="29"/>
        <end position="243"/>
    </location>
</feature>
<dbReference type="GO" id="GO:0016740">
    <property type="term" value="F:transferase activity"/>
    <property type="evidence" value="ECO:0007669"/>
    <property type="project" value="UniProtKB-KW"/>
</dbReference>
<dbReference type="Gene3D" id="3.30.200.20">
    <property type="entry name" value="Phosphorylase Kinase, domain 1"/>
    <property type="match status" value="1"/>
</dbReference>
<dbReference type="OrthoDB" id="179763at2"/>
<dbReference type="InterPro" id="IPR011009">
    <property type="entry name" value="Kinase-like_dom_sf"/>
</dbReference>
<dbReference type="Proteomes" id="UP000190092">
    <property type="component" value="Unassembled WGS sequence"/>
</dbReference>
<evidence type="ECO:0000313" key="3">
    <source>
        <dbReference type="Proteomes" id="UP000190092"/>
    </source>
</evidence>
<dbReference type="EMBL" id="FUWJ01000003">
    <property type="protein sequence ID" value="SKA03583.1"/>
    <property type="molecule type" value="Genomic_DNA"/>
</dbReference>
<dbReference type="SUPFAM" id="SSF56112">
    <property type="entry name" value="Protein kinase-like (PK-like)"/>
    <property type="match status" value="1"/>
</dbReference>
<gene>
    <name evidence="2" type="ORF">SAMN02745126_03254</name>
</gene>
<keyword evidence="3" id="KW-1185">Reference proteome</keyword>
<dbReference type="InterPro" id="IPR002575">
    <property type="entry name" value="Aminoglycoside_PTrfase"/>
</dbReference>
<evidence type="ECO:0000313" key="2">
    <source>
        <dbReference type="EMBL" id="SKA03583.1"/>
    </source>
</evidence>
<accession>A0A1T4QIF4</accession>
<sequence>MLNSIPEDRRQMARAALKAAFGPTAVSLIKPIVGGASALIYRIEVGGRPYLLRFDSFLRDDVRDPPRAYRCMQAAAEAGIAPAIRYADAAAGVVVMDFIESRSLADYPGGLEALSRALGHLAARLQAIPPFPAVGDYPSIIGGMFDRLLRSRLFADGLLDAHREGFERIRAAYPWNDAALVSSHNDSHPGNILFDGQRLWLIDWETAYRNDPLVDIAIMTMYVAATPDLQEVLIRSWSGRPSDGLLRARLLVMRQLTRLFYALANGFFVATARPDLRESDLAAPTPAAFRAALDDGRLISNTFETQRIASRVALRAFLEGLATPAFADALAIVRSG</sequence>
<name>A0A1T4QIF4_9HYPH</name>
<keyword evidence="2" id="KW-0808">Transferase</keyword>